<dbReference type="EMBL" id="BATB01000041">
    <property type="protein sequence ID" value="GAD56606.1"/>
    <property type="molecule type" value="Genomic_DNA"/>
</dbReference>
<evidence type="ECO:0000313" key="2">
    <source>
        <dbReference type="Proteomes" id="UP000016566"/>
    </source>
</evidence>
<dbReference type="Proteomes" id="UP000016566">
    <property type="component" value="Unassembled WGS sequence"/>
</dbReference>
<proteinExistence type="predicted"/>
<evidence type="ECO:0000313" key="1">
    <source>
        <dbReference type="EMBL" id="GAD56606.1"/>
    </source>
</evidence>
<organism evidence="1 2">
    <name type="scientific">Limimaricola cinnabarinus LL-001</name>
    <dbReference type="NCBI Taxonomy" id="1337093"/>
    <lineage>
        <taxon>Bacteria</taxon>
        <taxon>Pseudomonadati</taxon>
        <taxon>Pseudomonadota</taxon>
        <taxon>Alphaproteobacteria</taxon>
        <taxon>Rhodobacterales</taxon>
        <taxon>Paracoccaceae</taxon>
        <taxon>Limimaricola</taxon>
    </lineage>
</organism>
<keyword evidence="2" id="KW-1185">Reference proteome</keyword>
<gene>
    <name evidence="1" type="ORF">MBELCI_2658</name>
</gene>
<dbReference type="RefSeq" id="WP_021694707.1">
    <property type="nucleotide sequence ID" value="NZ_BATB01000041.1"/>
</dbReference>
<protein>
    <submittedName>
        <fullName evidence="1">Uncharacterized protein</fullName>
    </submittedName>
</protein>
<comment type="caution">
    <text evidence="1">The sequence shown here is derived from an EMBL/GenBank/DDBJ whole genome shotgun (WGS) entry which is preliminary data.</text>
</comment>
<dbReference type="AlphaFoldDB" id="U2YMY3"/>
<reference evidence="1" key="1">
    <citation type="journal article" date="2013" name="Genome Announc.">
        <title>Draft Genome Sequence of Loktanella cinnabarina LL-001T, Isolated from Deep-Sea Floor Sediment.</title>
        <authorList>
            <person name="Nishi S."/>
            <person name="Tsubouchi T."/>
            <person name="Takaki Y."/>
            <person name="Koyanagi R."/>
            <person name="Satoh N."/>
            <person name="Maruyama T."/>
            <person name="Hatada Y."/>
        </authorList>
    </citation>
    <scope>NUCLEOTIDE SEQUENCE [LARGE SCALE GENOMIC DNA]</scope>
    <source>
        <strain evidence="1">LL-001</strain>
    </source>
</reference>
<name>U2YMY3_9RHOB</name>
<accession>U2YMY3</accession>
<sequence>MPRSELRLLDAIDFAEANAQDLAEADEGLDTEDSYETAITPAWWDVSEVVRAGYRGMFVKLTEARPGSPVRGLYAA</sequence>